<dbReference type="Pfam" id="PF00528">
    <property type="entry name" value="BPD_transp_1"/>
    <property type="match status" value="1"/>
</dbReference>
<evidence type="ECO:0000256" key="7">
    <source>
        <dbReference type="RuleBase" id="RU363032"/>
    </source>
</evidence>
<keyword evidence="2 7" id="KW-0813">Transport</keyword>
<reference evidence="9 10" key="1">
    <citation type="submission" date="2018-05" db="EMBL/GenBank/DDBJ databases">
        <title>Genome comparison of Eubacterium sp.</title>
        <authorList>
            <person name="Feng Y."/>
            <person name="Sanchez-Andrea I."/>
            <person name="Stams A.J.M."/>
            <person name="De Vos W.M."/>
        </authorList>
    </citation>
    <scope>NUCLEOTIDE SEQUENCE [LARGE SCALE GENOMIC DNA]</scope>
    <source>
        <strain evidence="9 10">YI</strain>
    </source>
</reference>
<keyword evidence="4 7" id="KW-0812">Transmembrane</keyword>
<name>A0A4P9C990_EUBML</name>
<keyword evidence="6 7" id="KW-0472">Membrane</keyword>
<keyword evidence="10" id="KW-1185">Reference proteome</keyword>
<feature type="transmembrane region" description="Helical" evidence="7">
    <location>
        <begin position="160"/>
        <end position="178"/>
    </location>
</feature>
<comment type="subcellular location">
    <subcellularLocation>
        <location evidence="1 7">Cell membrane</location>
        <topology evidence="1 7">Multi-pass membrane protein</topology>
    </subcellularLocation>
</comment>
<gene>
    <name evidence="9" type="ORF">CPZ25_012675</name>
</gene>
<dbReference type="InterPro" id="IPR000515">
    <property type="entry name" value="MetI-like"/>
</dbReference>
<accession>A0A4P9C990</accession>
<evidence type="ECO:0000313" key="9">
    <source>
        <dbReference type="EMBL" id="QCT72139.1"/>
    </source>
</evidence>
<keyword evidence="5 7" id="KW-1133">Transmembrane helix</keyword>
<dbReference type="AlphaFoldDB" id="A0A4P9C990"/>
<feature type="transmembrane region" description="Helical" evidence="7">
    <location>
        <begin position="91"/>
        <end position="116"/>
    </location>
</feature>
<evidence type="ECO:0000256" key="2">
    <source>
        <dbReference type="ARBA" id="ARBA00022448"/>
    </source>
</evidence>
<proteinExistence type="inferred from homology"/>
<protein>
    <submittedName>
        <fullName evidence="9">ABC transporter permease</fullName>
    </submittedName>
</protein>
<dbReference type="Proteomes" id="UP000218387">
    <property type="component" value="Chromosome"/>
</dbReference>
<keyword evidence="3" id="KW-1003">Cell membrane</keyword>
<feature type="transmembrane region" description="Helical" evidence="7">
    <location>
        <begin position="137"/>
        <end position="154"/>
    </location>
</feature>
<dbReference type="Gene3D" id="1.10.3720.10">
    <property type="entry name" value="MetI-like"/>
    <property type="match status" value="1"/>
</dbReference>
<comment type="similarity">
    <text evidence="7">Belongs to the binding-protein-dependent transport system permease family.</text>
</comment>
<evidence type="ECO:0000259" key="8">
    <source>
        <dbReference type="PROSITE" id="PS50928"/>
    </source>
</evidence>
<dbReference type="GO" id="GO:0055085">
    <property type="term" value="P:transmembrane transport"/>
    <property type="evidence" value="ECO:0007669"/>
    <property type="project" value="InterPro"/>
</dbReference>
<dbReference type="RefSeq" id="WP_096918747.1">
    <property type="nucleotide sequence ID" value="NZ_CP029487.1"/>
</dbReference>
<dbReference type="CDD" id="cd06261">
    <property type="entry name" value="TM_PBP2"/>
    <property type="match status" value="1"/>
</dbReference>
<evidence type="ECO:0000256" key="6">
    <source>
        <dbReference type="ARBA" id="ARBA00023136"/>
    </source>
</evidence>
<dbReference type="PROSITE" id="PS50928">
    <property type="entry name" value="ABC_TM1"/>
    <property type="match status" value="1"/>
</dbReference>
<dbReference type="SUPFAM" id="SSF161098">
    <property type="entry name" value="MetI-like"/>
    <property type="match status" value="1"/>
</dbReference>
<dbReference type="GO" id="GO:0005886">
    <property type="term" value="C:plasma membrane"/>
    <property type="evidence" value="ECO:0007669"/>
    <property type="project" value="UniProtKB-SubCell"/>
</dbReference>
<feature type="transmembrane region" description="Helical" evidence="7">
    <location>
        <begin position="209"/>
        <end position="229"/>
    </location>
</feature>
<dbReference type="EMBL" id="CP029487">
    <property type="protein sequence ID" value="QCT72139.1"/>
    <property type="molecule type" value="Genomic_DNA"/>
</dbReference>
<feature type="transmembrane region" description="Helical" evidence="7">
    <location>
        <begin position="34"/>
        <end position="56"/>
    </location>
</feature>
<dbReference type="InterPro" id="IPR050366">
    <property type="entry name" value="BP-dependent_transpt_permease"/>
</dbReference>
<evidence type="ECO:0000256" key="1">
    <source>
        <dbReference type="ARBA" id="ARBA00004651"/>
    </source>
</evidence>
<dbReference type="KEGG" id="emt:CPZ25_012675"/>
<evidence type="ECO:0000256" key="5">
    <source>
        <dbReference type="ARBA" id="ARBA00022989"/>
    </source>
</evidence>
<feature type="transmembrane region" description="Helical" evidence="7">
    <location>
        <begin position="265"/>
        <end position="289"/>
    </location>
</feature>
<dbReference type="PANTHER" id="PTHR43386">
    <property type="entry name" value="OLIGOPEPTIDE TRANSPORT SYSTEM PERMEASE PROTEIN APPC"/>
    <property type="match status" value="1"/>
</dbReference>
<dbReference type="InterPro" id="IPR035906">
    <property type="entry name" value="MetI-like_sf"/>
</dbReference>
<feature type="domain" description="ABC transmembrane type-1" evidence="8">
    <location>
        <begin position="95"/>
        <end position="286"/>
    </location>
</feature>
<evidence type="ECO:0000256" key="4">
    <source>
        <dbReference type="ARBA" id="ARBA00022692"/>
    </source>
</evidence>
<sequence length="300" mass="33086">MKNEAFELVGPDYRPMEKTDITLARGRLKRLKGVPFAAAGLLAVIVLGCVFCEAVMNHDPTYMDLANRAAPPDSRFYFGTDMMGRDIFSMIWYGGRISLFIGLAATALSTLIAVVYGSISGLSSEWVDDGMMRLTEIILSIPSILIVIFIQAIIGQTGPLTIAFVIGVTSWMNISKIVRSEVRQIRNADYILAAKTMDGGFFYILRRHLLPNFVSSIMFMVVTNIGAAIGTEATLSFLGIGLPVEIISWGSMLSNADQALLSNDWWIILIPGLFLVVTLVCITDIGNYIRKRNNRGMREI</sequence>
<dbReference type="PANTHER" id="PTHR43386:SF1">
    <property type="entry name" value="D,D-DIPEPTIDE TRANSPORT SYSTEM PERMEASE PROTEIN DDPC-RELATED"/>
    <property type="match status" value="1"/>
</dbReference>
<evidence type="ECO:0000313" key="10">
    <source>
        <dbReference type="Proteomes" id="UP000218387"/>
    </source>
</evidence>
<organism evidence="9 10">
    <name type="scientific">Eubacterium maltosivorans</name>
    <dbReference type="NCBI Taxonomy" id="2041044"/>
    <lineage>
        <taxon>Bacteria</taxon>
        <taxon>Bacillati</taxon>
        <taxon>Bacillota</taxon>
        <taxon>Clostridia</taxon>
        <taxon>Eubacteriales</taxon>
        <taxon>Eubacteriaceae</taxon>
        <taxon>Eubacterium</taxon>
    </lineage>
</organism>
<evidence type="ECO:0000256" key="3">
    <source>
        <dbReference type="ARBA" id="ARBA00022475"/>
    </source>
</evidence>